<dbReference type="AlphaFoldDB" id="A0A512B8U5"/>
<feature type="transmembrane region" description="Helical" evidence="8">
    <location>
        <begin position="20"/>
        <end position="40"/>
    </location>
</feature>
<feature type="transmembrane region" description="Helical" evidence="8">
    <location>
        <begin position="165"/>
        <end position="181"/>
    </location>
</feature>
<dbReference type="InterPro" id="IPR019127">
    <property type="entry name" value="Exosortase"/>
</dbReference>
<dbReference type="OrthoDB" id="793901at2"/>
<evidence type="ECO:0000313" key="10">
    <source>
        <dbReference type="Proteomes" id="UP000321513"/>
    </source>
</evidence>
<evidence type="ECO:0000256" key="6">
    <source>
        <dbReference type="ARBA" id="ARBA00022989"/>
    </source>
</evidence>
<evidence type="ECO:0008006" key="11">
    <source>
        <dbReference type="Google" id="ProtNLM"/>
    </source>
</evidence>
<dbReference type="GO" id="GO:0008233">
    <property type="term" value="F:peptidase activity"/>
    <property type="evidence" value="ECO:0007669"/>
    <property type="project" value="UniProtKB-KW"/>
</dbReference>
<evidence type="ECO:0000313" key="9">
    <source>
        <dbReference type="EMBL" id="GEO08376.1"/>
    </source>
</evidence>
<dbReference type="EMBL" id="BJYT01000002">
    <property type="protein sequence ID" value="GEO08376.1"/>
    <property type="molecule type" value="Genomic_DNA"/>
</dbReference>
<feature type="transmembrane region" description="Helical" evidence="8">
    <location>
        <begin position="125"/>
        <end position="145"/>
    </location>
</feature>
<keyword evidence="4 8" id="KW-0812">Transmembrane</keyword>
<evidence type="ECO:0000256" key="8">
    <source>
        <dbReference type="SAM" id="Phobius"/>
    </source>
</evidence>
<evidence type="ECO:0000256" key="7">
    <source>
        <dbReference type="ARBA" id="ARBA00023136"/>
    </source>
</evidence>
<evidence type="ECO:0000256" key="3">
    <source>
        <dbReference type="ARBA" id="ARBA00022670"/>
    </source>
</evidence>
<sequence>MNSFRPLGKQVSGYFDLSYFVKFLVLLLSLYYFNLIYWGLTDPKNFYVPFFDKYLNYISWLTTSILKAASFIDSVFGVKASITGNNIFAPKGASVFLSYECLGFGVMSFWIAFIVADRSSLKRKFLWCFAGVILIWVINCCRIAILMLALQNKWPQSTHMDHHDMFNVAAYLLILLLIYLYNREDKRVNFSATKVEKPASYCAVV</sequence>
<keyword evidence="7 8" id="KW-0472">Membrane</keyword>
<evidence type="ECO:0000256" key="1">
    <source>
        <dbReference type="ARBA" id="ARBA00004651"/>
    </source>
</evidence>
<dbReference type="Proteomes" id="UP000321513">
    <property type="component" value="Unassembled WGS sequence"/>
</dbReference>
<organism evidence="9 10">
    <name type="scientific">Segetibacter aerophilus</name>
    <dbReference type="NCBI Taxonomy" id="670293"/>
    <lineage>
        <taxon>Bacteria</taxon>
        <taxon>Pseudomonadati</taxon>
        <taxon>Bacteroidota</taxon>
        <taxon>Chitinophagia</taxon>
        <taxon>Chitinophagales</taxon>
        <taxon>Chitinophagaceae</taxon>
        <taxon>Segetibacter</taxon>
    </lineage>
</organism>
<keyword evidence="5" id="KW-0378">Hydrolase</keyword>
<dbReference type="RefSeq" id="WP_147202440.1">
    <property type="nucleotide sequence ID" value="NZ_BJYT01000002.1"/>
</dbReference>
<name>A0A512B8U5_9BACT</name>
<keyword evidence="3" id="KW-0645">Protease</keyword>
<proteinExistence type="predicted"/>
<keyword evidence="6 8" id="KW-1133">Transmembrane helix</keyword>
<keyword evidence="2" id="KW-1003">Cell membrane</keyword>
<dbReference type="GO" id="GO:0006508">
    <property type="term" value="P:proteolysis"/>
    <property type="evidence" value="ECO:0007669"/>
    <property type="project" value="UniProtKB-KW"/>
</dbReference>
<dbReference type="GO" id="GO:0005886">
    <property type="term" value="C:plasma membrane"/>
    <property type="evidence" value="ECO:0007669"/>
    <property type="project" value="UniProtKB-SubCell"/>
</dbReference>
<feature type="transmembrane region" description="Helical" evidence="8">
    <location>
        <begin position="96"/>
        <end position="116"/>
    </location>
</feature>
<evidence type="ECO:0000256" key="2">
    <source>
        <dbReference type="ARBA" id="ARBA00022475"/>
    </source>
</evidence>
<evidence type="ECO:0000256" key="5">
    <source>
        <dbReference type="ARBA" id="ARBA00022801"/>
    </source>
</evidence>
<protein>
    <recommendedName>
        <fullName evidence="11">Exosortase/archaeosortase family protein</fullName>
    </recommendedName>
</protein>
<dbReference type="InterPro" id="IPR026392">
    <property type="entry name" value="Exo/Archaeosortase_dom"/>
</dbReference>
<reference evidence="9 10" key="1">
    <citation type="submission" date="2019-07" db="EMBL/GenBank/DDBJ databases">
        <title>Whole genome shotgun sequence of Segetibacter aerophilus NBRC 106135.</title>
        <authorList>
            <person name="Hosoyama A."/>
            <person name="Uohara A."/>
            <person name="Ohji S."/>
            <person name="Ichikawa N."/>
        </authorList>
    </citation>
    <scope>NUCLEOTIDE SEQUENCE [LARGE SCALE GENOMIC DNA]</scope>
    <source>
        <strain evidence="9 10">NBRC 106135</strain>
    </source>
</reference>
<comment type="subcellular location">
    <subcellularLocation>
        <location evidence="1">Cell membrane</location>
        <topology evidence="1">Multi-pass membrane protein</topology>
    </subcellularLocation>
</comment>
<keyword evidence="10" id="KW-1185">Reference proteome</keyword>
<accession>A0A512B8U5</accession>
<dbReference type="NCBIfam" id="TIGR04178">
    <property type="entry name" value="exo_archaeo"/>
    <property type="match status" value="1"/>
</dbReference>
<dbReference type="Pfam" id="PF09721">
    <property type="entry name" value="Exosortase_EpsH"/>
    <property type="match status" value="1"/>
</dbReference>
<gene>
    <name evidence="9" type="ORF">SAE01_08720</name>
</gene>
<evidence type="ECO:0000256" key="4">
    <source>
        <dbReference type="ARBA" id="ARBA00022692"/>
    </source>
</evidence>
<comment type="caution">
    <text evidence="9">The sequence shown here is derived from an EMBL/GenBank/DDBJ whole genome shotgun (WGS) entry which is preliminary data.</text>
</comment>